<dbReference type="EMBL" id="JAWZYT010001308">
    <property type="protein sequence ID" value="KAK4313433.1"/>
    <property type="molecule type" value="Genomic_DNA"/>
</dbReference>
<dbReference type="PROSITE" id="PS51834">
    <property type="entry name" value="DENN_FLCN_SMCR8"/>
    <property type="match status" value="1"/>
</dbReference>
<gene>
    <name evidence="8" type="ORF">Pmani_015216</name>
</gene>
<dbReference type="PANTHER" id="PTHR31334">
    <property type="entry name" value="SMITH-MAGENIS SYNDROME REGION GENE 8 PROTEIN"/>
    <property type="match status" value="1"/>
</dbReference>
<evidence type="ECO:0000259" key="7">
    <source>
        <dbReference type="PROSITE" id="PS51834"/>
    </source>
</evidence>
<evidence type="ECO:0000256" key="2">
    <source>
        <dbReference type="ARBA" id="ARBA00022490"/>
    </source>
</evidence>
<protein>
    <recommendedName>
        <fullName evidence="7">UDENN FLCN/SMCR8-type domain-containing protein</fullName>
    </recommendedName>
</protein>
<evidence type="ECO:0000256" key="4">
    <source>
        <dbReference type="ARBA" id="ARBA00023006"/>
    </source>
</evidence>
<dbReference type="AlphaFoldDB" id="A0AAE1PSN5"/>
<sequence length="894" mass="100550">MSLMPRVSNLLKVHGIKLRTMARWQLDSGLLLNTPYPAAVLTLPPGLDIQSTLSPPTFRVWPSVPVTEDVIVLAEFSEIEGPVPLLSIPQSHTQNLDLNEFVVKVLSTDYLNTSGEFRVYEDTQLIQQDINTGMHVYVHYFTLYDVRARGFVRPMCLSYISADYRKLLRNFSQLREQFIAATEFLKLSNYEWFSKEMAGLIRNLEYTKYRYILAQKSVTTDTALERSDASCVSASHLDMLADNELQSEGATSEHQKKYQTTYKATSPTVVMTTVHAEENPSKPQLFFSNHFPDARDAGEEEVGNTQTDVIYRITKWEEKEEEEESLLRHTSLESVATQLLECQHILDIIKPHMDKKEIEEDVKCLAEQVLSKPQCPLYKAMEDLCMFDEPEKEAKPTICILSLMKRNFFNMRTVQQLCGFGYIACLFKLKTIYDRYCKSFSTLIFEEMDQEIYENPFNSLFIGNIPVVCFTKENCYNPASHFSSYGALCWDTQFIGFLRHGTSKVSTPDYESSQKLEAPLNSSTVSAAADCLKVFSRGEDNDDEDVERETFDKTSKNESNGNNDSPVPLSPQQGDDHTDTLLFSTTDRDNKVQFKNGSSMGVRGVNVSTSPHHTTKEVKGSPRRPLVTQGSSGSSSGSGNGSVSSSPAFDLSNYEDIQEEENVWEEVWAVVGPDAEPRYDVINRMTASKVCRLSGLVQKFCGVSHCLMHSLLSGRPVVLAAAEEYRPMVTLYVRALSTILPHLPATHLPVLRWHTGTVTEHHLRQYRVMGVCIPERLHVQDLMSNATLNQVTVLNIETGHISGVAYSGTLVRGVEHYGRKLFHSNSALQTCLQSILISLGLKVYLFQHLLQTTNRSAGDILKGIGVAKGDTDIILYLNSIVQSQLQGQKVKNKV</sequence>
<keyword evidence="4" id="KW-0072">Autophagy</keyword>
<dbReference type="GO" id="GO:0006914">
    <property type="term" value="P:autophagy"/>
    <property type="evidence" value="ECO:0007669"/>
    <property type="project" value="UniProtKB-KW"/>
</dbReference>
<dbReference type="GO" id="GO:0005085">
    <property type="term" value="F:guanyl-nucleotide exchange factor activity"/>
    <property type="evidence" value="ECO:0007669"/>
    <property type="project" value="UniProtKB-KW"/>
</dbReference>
<dbReference type="Pfam" id="PF11704">
    <property type="entry name" value="Folliculin"/>
    <property type="match status" value="1"/>
</dbReference>
<evidence type="ECO:0000313" key="9">
    <source>
        <dbReference type="Proteomes" id="UP001292094"/>
    </source>
</evidence>
<keyword evidence="2" id="KW-0963">Cytoplasm</keyword>
<proteinExistence type="inferred from homology"/>
<accession>A0AAE1PSN5</accession>
<comment type="subcellular location">
    <subcellularLocation>
        <location evidence="1">Cytoplasm</location>
    </subcellularLocation>
</comment>
<dbReference type="InterPro" id="IPR037521">
    <property type="entry name" value="FLCN/SMCR8_DENN"/>
</dbReference>
<evidence type="ECO:0000256" key="6">
    <source>
        <dbReference type="SAM" id="MobiDB-lite"/>
    </source>
</evidence>
<name>A0AAE1PSN5_9EUCA</name>
<feature type="region of interest" description="Disordered" evidence="6">
    <location>
        <begin position="538"/>
        <end position="649"/>
    </location>
</feature>
<keyword evidence="9" id="KW-1185">Reference proteome</keyword>
<dbReference type="InterPro" id="IPR037520">
    <property type="entry name" value="Folliculin/SMCR8_longin"/>
</dbReference>
<dbReference type="PANTHER" id="PTHR31334:SF1">
    <property type="entry name" value="GUANINE NUCLEOTIDE EXCHANGE PROTEIN SMCR8"/>
    <property type="match status" value="1"/>
</dbReference>
<dbReference type="GO" id="GO:0005096">
    <property type="term" value="F:GTPase activator activity"/>
    <property type="evidence" value="ECO:0007669"/>
    <property type="project" value="InterPro"/>
</dbReference>
<keyword evidence="3" id="KW-0344">Guanine-nucleotide releasing factor</keyword>
<organism evidence="8 9">
    <name type="scientific">Petrolisthes manimaculis</name>
    <dbReference type="NCBI Taxonomy" id="1843537"/>
    <lineage>
        <taxon>Eukaryota</taxon>
        <taxon>Metazoa</taxon>
        <taxon>Ecdysozoa</taxon>
        <taxon>Arthropoda</taxon>
        <taxon>Crustacea</taxon>
        <taxon>Multicrustacea</taxon>
        <taxon>Malacostraca</taxon>
        <taxon>Eumalacostraca</taxon>
        <taxon>Eucarida</taxon>
        <taxon>Decapoda</taxon>
        <taxon>Pleocyemata</taxon>
        <taxon>Anomura</taxon>
        <taxon>Galatheoidea</taxon>
        <taxon>Porcellanidae</taxon>
        <taxon>Petrolisthes</taxon>
    </lineage>
</organism>
<comment type="caution">
    <text evidence="8">The sequence shown here is derived from an EMBL/GenBank/DDBJ whole genome shotgun (WGS) entry which is preliminary data.</text>
</comment>
<dbReference type="Proteomes" id="UP001292094">
    <property type="component" value="Unassembled WGS sequence"/>
</dbReference>
<dbReference type="GO" id="GO:0032045">
    <property type="term" value="C:guanyl-nucleotide exchange factor complex"/>
    <property type="evidence" value="ECO:0007669"/>
    <property type="project" value="TreeGrafter"/>
</dbReference>
<feature type="compositionally biased region" description="Low complexity" evidence="6">
    <location>
        <begin position="630"/>
        <end position="646"/>
    </location>
</feature>
<comment type="similarity">
    <text evidence="5">Belongs to the SMCR8 family.</text>
</comment>
<reference evidence="8" key="1">
    <citation type="submission" date="2023-11" db="EMBL/GenBank/DDBJ databases">
        <title>Genome assemblies of two species of porcelain crab, Petrolisthes cinctipes and Petrolisthes manimaculis (Anomura: Porcellanidae).</title>
        <authorList>
            <person name="Angst P."/>
        </authorList>
    </citation>
    <scope>NUCLEOTIDE SEQUENCE</scope>
    <source>
        <strain evidence="8">PB745_02</strain>
        <tissue evidence="8">Gill</tissue>
    </source>
</reference>
<evidence type="ECO:0000256" key="1">
    <source>
        <dbReference type="ARBA" id="ARBA00004496"/>
    </source>
</evidence>
<evidence type="ECO:0000313" key="8">
    <source>
        <dbReference type="EMBL" id="KAK4313433.1"/>
    </source>
</evidence>
<evidence type="ECO:0000256" key="5">
    <source>
        <dbReference type="ARBA" id="ARBA00038137"/>
    </source>
</evidence>
<evidence type="ECO:0000256" key="3">
    <source>
        <dbReference type="ARBA" id="ARBA00022658"/>
    </source>
</evidence>
<feature type="compositionally biased region" description="Polar residues" evidence="6">
    <location>
        <begin position="557"/>
        <end position="573"/>
    </location>
</feature>
<feature type="domain" description="UDENN FLCN/SMCR8-type" evidence="7">
    <location>
        <begin position="61"/>
        <end position="882"/>
    </location>
</feature>
<dbReference type="GO" id="GO:0005737">
    <property type="term" value="C:cytoplasm"/>
    <property type="evidence" value="ECO:0007669"/>
    <property type="project" value="UniProtKB-SubCell"/>
</dbReference>